<evidence type="ECO:0000259" key="1">
    <source>
        <dbReference type="Pfam" id="PF01370"/>
    </source>
</evidence>
<organism evidence="2 3">
    <name type="scientific">Paenibacillus riograndensis SBR5</name>
    <dbReference type="NCBI Taxonomy" id="1073571"/>
    <lineage>
        <taxon>Bacteria</taxon>
        <taxon>Bacillati</taxon>
        <taxon>Bacillota</taxon>
        <taxon>Bacilli</taxon>
        <taxon>Bacillales</taxon>
        <taxon>Paenibacillaceae</taxon>
        <taxon>Paenibacillus</taxon>
        <taxon>Paenibacillus sonchi group</taxon>
    </lineage>
</organism>
<name>A0A0E4HCY3_9BACL</name>
<proteinExistence type="predicted"/>
<dbReference type="PANTHER" id="PTHR43245">
    <property type="entry name" value="BIFUNCTIONAL POLYMYXIN RESISTANCE PROTEIN ARNA"/>
    <property type="match status" value="1"/>
</dbReference>
<reference evidence="3" key="1">
    <citation type="submission" date="2015-03" db="EMBL/GenBank/DDBJ databases">
        <authorList>
            <person name="Wibberg D."/>
        </authorList>
    </citation>
    <scope>NUCLEOTIDE SEQUENCE [LARGE SCALE GENOMIC DNA]</scope>
</reference>
<dbReference type="PATRIC" id="fig|1073571.4.peg.5852"/>
<dbReference type="RefSeq" id="WP_046505527.1">
    <property type="nucleotide sequence ID" value="NZ_LN831776.1"/>
</dbReference>
<dbReference type="KEGG" id="pri:PRIO_5461"/>
<dbReference type="Proteomes" id="UP000033163">
    <property type="component" value="Chromosome I"/>
</dbReference>
<dbReference type="InterPro" id="IPR001509">
    <property type="entry name" value="Epimerase_deHydtase"/>
</dbReference>
<sequence length="287" mass="33154">MDKRKILITGKGSYIGTSFIKWLQQWPEQYEVEEISVRGEEWKKHDFSIYDVVLHVAGIAHVSADPSKESEYYRINRDLAIEVANKAKQQKVKQFIFMSSMIIYGSDGKIGETKVVSKNTIPNPVDFYGKSKLEADVAIQKLTNAQFMAVSVRIPMVYGPNCKGNFPRLRLLAEKLPVFPDIQNERSMIFIDNLCEFFRVVIDKEVTGIFFPQNKQYICTTDIIRVMASTMNRRIRLVKFFNPLLKIMSGRINLINKVFGNKSYDQELIPPFDYCVTDFEESIKISM</sequence>
<gene>
    <name evidence="2" type="ORF">PRIO_5461</name>
</gene>
<dbReference type="STRING" id="483937.AMQ84_18695"/>
<dbReference type="AlphaFoldDB" id="A0A0E4HCY3"/>
<dbReference type="Pfam" id="PF01370">
    <property type="entry name" value="Epimerase"/>
    <property type="match status" value="1"/>
</dbReference>
<dbReference type="PANTHER" id="PTHR43245:SF58">
    <property type="entry name" value="BLL5923 PROTEIN"/>
    <property type="match status" value="1"/>
</dbReference>
<evidence type="ECO:0000313" key="3">
    <source>
        <dbReference type="Proteomes" id="UP000033163"/>
    </source>
</evidence>
<feature type="domain" description="NAD-dependent epimerase/dehydratase" evidence="1">
    <location>
        <begin position="49"/>
        <end position="204"/>
    </location>
</feature>
<protein>
    <submittedName>
        <fullName evidence="2">NAD-dependent epimerase/dehydratase</fullName>
    </submittedName>
</protein>
<dbReference type="InterPro" id="IPR050177">
    <property type="entry name" value="Lipid_A_modif_metabolic_enz"/>
</dbReference>
<dbReference type="Gene3D" id="3.40.50.720">
    <property type="entry name" value="NAD(P)-binding Rossmann-like Domain"/>
    <property type="match status" value="1"/>
</dbReference>
<dbReference type="SUPFAM" id="SSF51735">
    <property type="entry name" value="NAD(P)-binding Rossmann-fold domains"/>
    <property type="match status" value="1"/>
</dbReference>
<dbReference type="HOGENOM" id="CLU_007383_6_7_9"/>
<dbReference type="InterPro" id="IPR036291">
    <property type="entry name" value="NAD(P)-bd_dom_sf"/>
</dbReference>
<evidence type="ECO:0000313" key="2">
    <source>
        <dbReference type="EMBL" id="CQR57850.1"/>
    </source>
</evidence>
<dbReference type="EMBL" id="LN831776">
    <property type="protein sequence ID" value="CQR57850.1"/>
    <property type="molecule type" value="Genomic_DNA"/>
</dbReference>
<accession>A0A0E4HCY3</accession>